<proteinExistence type="predicted"/>
<organism evidence="1 2">
    <name type="scientific">Dactylosporangium sucinum</name>
    <dbReference type="NCBI Taxonomy" id="1424081"/>
    <lineage>
        <taxon>Bacteria</taxon>
        <taxon>Bacillati</taxon>
        <taxon>Actinomycetota</taxon>
        <taxon>Actinomycetes</taxon>
        <taxon>Micromonosporales</taxon>
        <taxon>Micromonosporaceae</taxon>
        <taxon>Dactylosporangium</taxon>
    </lineage>
</organism>
<reference evidence="1" key="1">
    <citation type="journal article" date="2014" name="Int. J. Syst. Evol. Microbiol.">
        <title>Complete genome sequence of Corynebacterium casei LMG S-19264T (=DSM 44701T), isolated from a smear-ripened cheese.</title>
        <authorList>
            <consortium name="US DOE Joint Genome Institute (JGI-PGF)"/>
            <person name="Walter F."/>
            <person name="Albersmeier A."/>
            <person name="Kalinowski J."/>
            <person name="Ruckert C."/>
        </authorList>
    </citation>
    <scope>NUCLEOTIDE SEQUENCE</scope>
    <source>
        <strain evidence="1">JCM 19831</strain>
    </source>
</reference>
<gene>
    <name evidence="1" type="ORF">GCM10007977_060280</name>
</gene>
<protein>
    <submittedName>
        <fullName evidence="1">Uncharacterized protein</fullName>
    </submittedName>
</protein>
<evidence type="ECO:0000313" key="1">
    <source>
        <dbReference type="EMBL" id="GGM50485.1"/>
    </source>
</evidence>
<dbReference type="EMBL" id="BMPI01000033">
    <property type="protein sequence ID" value="GGM50485.1"/>
    <property type="molecule type" value="Genomic_DNA"/>
</dbReference>
<comment type="caution">
    <text evidence="1">The sequence shown here is derived from an EMBL/GenBank/DDBJ whole genome shotgun (WGS) entry which is preliminary data.</text>
</comment>
<dbReference type="AlphaFoldDB" id="A0A917U2F1"/>
<keyword evidence="2" id="KW-1185">Reference proteome</keyword>
<reference evidence="1" key="2">
    <citation type="submission" date="2020-09" db="EMBL/GenBank/DDBJ databases">
        <authorList>
            <person name="Sun Q."/>
            <person name="Ohkuma M."/>
        </authorList>
    </citation>
    <scope>NUCLEOTIDE SEQUENCE</scope>
    <source>
        <strain evidence="1">JCM 19831</strain>
    </source>
</reference>
<name>A0A917U2F1_9ACTN</name>
<dbReference type="Proteomes" id="UP000642070">
    <property type="component" value="Unassembled WGS sequence"/>
</dbReference>
<accession>A0A917U2F1</accession>
<evidence type="ECO:0000313" key="2">
    <source>
        <dbReference type="Proteomes" id="UP000642070"/>
    </source>
</evidence>
<sequence>MIALVNKIDVLESVAQAALFEAGYGAIKSPIKLRAVLQEAGLWSAADVQEYDRALALRNRFVHGDSTNGSEDPAKAIAFIDMQLAKLRIPSLSGPRLYAESAGIALERAVERLRETKVSVTADTSPRDIGFDFRLSGGGEEVFVDVRFADDVITSIQTRLLLSRFRSRNAQPSSVLVISNQGLTEGAYRDVRSSGVTWVQWVSPADDDAIAAAIRDIVGLAPETVTFTRAAADVWPQTDVTVEDGTPNLYVVLRNHGTATARNVRFSMTLGSGPFGTWSVLRSGRPDDPDVVELPAHSEARFRVISVSGIASRVICTVSWSDELGDHQNTATLRYEP</sequence>